<evidence type="ECO:0000313" key="1">
    <source>
        <dbReference type="EMBL" id="HII70195.1"/>
    </source>
</evidence>
<proteinExistence type="predicted"/>
<name>A0A832T8S9_9EURY</name>
<reference evidence="1" key="1">
    <citation type="journal article" date="2020" name="bioRxiv">
        <title>A rank-normalized archaeal taxonomy based on genome phylogeny resolves widespread incomplete and uneven classifications.</title>
        <authorList>
            <person name="Rinke C."/>
            <person name="Chuvochina M."/>
            <person name="Mussig A.J."/>
            <person name="Chaumeil P.-A."/>
            <person name="Waite D.W."/>
            <person name="Whitman W.B."/>
            <person name="Parks D.H."/>
            <person name="Hugenholtz P."/>
        </authorList>
    </citation>
    <scope>NUCLEOTIDE SEQUENCE</scope>
    <source>
        <strain evidence="1">UBA8853</strain>
    </source>
</reference>
<comment type="caution">
    <text evidence="1">The sequence shown here is derived from an EMBL/GenBank/DDBJ whole genome shotgun (WGS) entry which is preliminary data.</text>
</comment>
<dbReference type="RefSeq" id="WP_011018954.1">
    <property type="nucleotide sequence ID" value="NZ_DUJS01000002.1"/>
</dbReference>
<gene>
    <name evidence="1" type="ORF">HA336_03060</name>
</gene>
<dbReference type="AlphaFoldDB" id="A0A832T8S9"/>
<dbReference type="Proteomes" id="UP000619545">
    <property type="component" value="Unassembled WGS sequence"/>
</dbReference>
<dbReference type="Pfam" id="PF07913">
    <property type="entry name" value="DUF1678"/>
    <property type="match status" value="1"/>
</dbReference>
<dbReference type="EMBL" id="DUJS01000002">
    <property type="protein sequence ID" value="HII70195.1"/>
    <property type="molecule type" value="Genomic_DNA"/>
</dbReference>
<protein>
    <submittedName>
        <fullName evidence="1">DUF1678 family protein</fullName>
    </submittedName>
</protein>
<dbReference type="GeneID" id="1476685"/>
<evidence type="ECO:0000313" key="2">
    <source>
        <dbReference type="Proteomes" id="UP000619545"/>
    </source>
</evidence>
<accession>A0A832T8S9</accession>
<dbReference type="InterPro" id="IPR012465">
    <property type="entry name" value="DUF1678"/>
</dbReference>
<organism evidence="1 2">
    <name type="scientific">Methanopyrus kandleri</name>
    <dbReference type="NCBI Taxonomy" id="2320"/>
    <lineage>
        <taxon>Archaea</taxon>
        <taxon>Methanobacteriati</taxon>
        <taxon>Methanobacteriota</taxon>
        <taxon>Methanomada group</taxon>
        <taxon>Methanopyri</taxon>
        <taxon>Methanopyrales</taxon>
        <taxon>Methanopyraceae</taxon>
        <taxon>Methanopyrus</taxon>
    </lineage>
</organism>
<sequence length="242" mass="28085">MNVRPGGPPVLDPVRLGVPMEVPEDPVELVRVFRVLVETLERGTLPFLGASYRSVNGKVYGPYYEARWKPRKGERGRTIYLGREDNESVQFLREWLETIRLAAPRLSEHRKAKWFVARAVRRALVPVLRQLAQMSAEHRAEVLQKLEEIVKEGVSRTCSILRSVEFNPLRRLGWPGSGKEIIDSVLRGLPGTVRDILVDVLAPWPAWYSLRIVRLWRGEREARRYWRERVGLYDRVKQREAA</sequence>